<dbReference type="InterPro" id="IPR013083">
    <property type="entry name" value="Znf_RING/FYVE/PHD"/>
</dbReference>
<keyword evidence="4" id="KW-1185">Reference proteome</keyword>
<dbReference type="GO" id="GO:0016567">
    <property type="term" value="P:protein ubiquitination"/>
    <property type="evidence" value="ECO:0007669"/>
    <property type="project" value="InterPro"/>
</dbReference>
<name>A0A6A5TPW4_9PLEO</name>
<dbReference type="GO" id="GO:0005634">
    <property type="term" value="C:nucleus"/>
    <property type="evidence" value="ECO:0007669"/>
    <property type="project" value="InterPro"/>
</dbReference>
<dbReference type="InterPro" id="IPR037381">
    <property type="entry name" value="RFWD3"/>
</dbReference>
<dbReference type="PANTHER" id="PTHR16047">
    <property type="entry name" value="RFWD3 PROTEIN"/>
    <property type="match status" value="1"/>
</dbReference>
<evidence type="ECO:0000256" key="1">
    <source>
        <dbReference type="PROSITE-ProRule" id="PRU00175"/>
    </source>
</evidence>
<evidence type="ECO:0000313" key="3">
    <source>
        <dbReference type="EMBL" id="KAF1954735.1"/>
    </source>
</evidence>
<evidence type="ECO:0000313" key="4">
    <source>
        <dbReference type="Proteomes" id="UP000800035"/>
    </source>
</evidence>
<dbReference type="PROSITE" id="PS50089">
    <property type="entry name" value="ZF_RING_2"/>
    <property type="match status" value="1"/>
</dbReference>
<dbReference type="Gene3D" id="3.30.40.10">
    <property type="entry name" value="Zinc/RING finger domain, C3HC4 (zinc finger)"/>
    <property type="match status" value="1"/>
</dbReference>
<protein>
    <recommendedName>
        <fullName evidence="2">RING-type domain-containing protein</fullName>
    </recommendedName>
</protein>
<keyword evidence="1" id="KW-0863">Zinc-finger</keyword>
<keyword evidence="1" id="KW-0862">Zinc</keyword>
<gene>
    <name evidence="3" type="ORF">CC80DRAFT_416963</name>
</gene>
<proteinExistence type="predicted"/>
<evidence type="ECO:0000259" key="2">
    <source>
        <dbReference type="PROSITE" id="PS50089"/>
    </source>
</evidence>
<sequence>MEALINNELKPTESCIICTESFSDAHLPVALRCRHIIGQECIKNWLLKGRGNTNSCPFCRHAIIENISPPQAFNDTSIWHALCEQPPTRLHTFMTHLWTGVTKLCKDRSPDNSSVSSILEEAIFPALTAMSDRRSGPFLDCHSLVSASWNSLGRPNQAQGSLAIPLVRLVRLMSQLSSVIPKWLTGLERISTLFWRANACLPLTAPNAGWQHLQEAAQLTNTRYFSLLHLYTVVVSQTLVHLEQPKQWPEKRHEVMNLVVERCCRRIGGEWEGKPGNRFKDVLVGVYEEMRRWQGELGHMSLRGHEGEEVVVRGFWGMAAWGKEGVGKL</sequence>
<organism evidence="3 4">
    <name type="scientific">Byssothecium circinans</name>
    <dbReference type="NCBI Taxonomy" id="147558"/>
    <lineage>
        <taxon>Eukaryota</taxon>
        <taxon>Fungi</taxon>
        <taxon>Dikarya</taxon>
        <taxon>Ascomycota</taxon>
        <taxon>Pezizomycotina</taxon>
        <taxon>Dothideomycetes</taxon>
        <taxon>Pleosporomycetidae</taxon>
        <taxon>Pleosporales</taxon>
        <taxon>Massarineae</taxon>
        <taxon>Massarinaceae</taxon>
        <taxon>Byssothecium</taxon>
    </lineage>
</organism>
<keyword evidence="1" id="KW-0479">Metal-binding</keyword>
<dbReference type="SUPFAM" id="SSF57850">
    <property type="entry name" value="RING/U-box"/>
    <property type="match status" value="1"/>
</dbReference>
<feature type="domain" description="RING-type" evidence="2">
    <location>
        <begin position="15"/>
        <end position="60"/>
    </location>
</feature>
<accession>A0A6A5TPW4</accession>
<dbReference type="InterPro" id="IPR001841">
    <property type="entry name" value="Znf_RING"/>
</dbReference>
<dbReference type="GO" id="GO:0004842">
    <property type="term" value="F:ubiquitin-protein transferase activity"/>
    <property type="evidence" value="ECO:0007669"/>
    <property type="project" value="InterPro"/>
</dbReference>
<dbReference type="Proteomes" id="UP000800035">
    <property type="component" value="Unassembled WGS sequence"/>
</dbReference>
<reference evidence="3" key="1">
    <citation type="journal article" date="2020" name="Stud. Mycol.">
        <title>101 Dothideomycetes genomes: a test case for predicting lifestyles and emergence of pathogens.</title>
        <authorList>
            <person name="Haridas S."/>
            <person name="Albert R."/>
            <person name="Binder M."/>
            <person name="Bloem J."/>
            <person name="Labutti K."/>
            <person name="Salamov A."/>
            <person name="Andreopoulos B."/>
            <person name="Baker S."/>
            <person name="Barry K."/>
            <person name="Bills G."/>
            <person name="Bluhm B."/>
            <person name="Cannon C."/>
            <person name="Castanera R."/>
            <person name="Culley D."/>
            <person name="Daum C."/>
            <person name="Ezra D."/>
            <person name="Gonzalez J."/>
            <person name="Henrissat B."/>
            <person name="Kuo A."/>
            <person name="Liang C."/>
            <person name="Lipzen A."/>
            <person name="Lutzoni F."/>
            <person name="Magnuson J."/>
            <person name="Mondo S."/>
            <person name="Nolan M."/>
            <person name="Ohm R."/>
            <person name="Pangilinan J."/>
            <person name="Park H.-J."/>
            <person name="Ramirez L."/>
            <person name="Alfaro M."/>
            <person name="Sun H."/>
            <person name="Tritt A."/>
            <person name="Yoshinaga Y."/>
            <person name="Zwiers L.-H."/>
            <person name="Turgeon B."/>
            <person name="Goodwin S."/>
            <person name="Spatafora J."/>
            <person name="Crous P."/>
            <person name="Grigoriev I."/>
        </authorList>
    </citation>
    <scope>NUCLEOTIDE SEQUENCE</scope>
    <source>
        <strain evidence="3">CBS 675.92</strain>
    </source>
</reference>
<dbReference type="EMBL" id="ML976997">
    <property type="protein sequence ID" value="KAF1954735.1"/>
    <property type="molecule type" value="Genomic_DNA"/>
</dbReference>
<dbReference type="GO" id="GO:0008270">
    <property type="term" value="F:zinc ion binding"/>
    <property type="evidence" value="ECO:0007669"/>
    <property type="project" value="UniProtKB-KW"/>
</dbReference>
<dbReference type="SMART" id="SM00184">
    <property type="entry name" value="RING"/>
    <property type="match status" value="1"/>
</dbReference>
<dbReference type="OrthoDB" id="8062037at2759"/>
<dbReference type="AlphaFoldDB" id="A0A6A5TPW4"/>
<dbReference type="Pfam" id="PF13639">
    <property type="entry name" value="zf-RING_2"/>
    <property type="match status" value="1"/>
</dbReference>
<dbReference type="PANTHER" id="PTHR16047:SF7">
    <property type="entry name" value="E3 UBIQUITIN-PROTEIN LIGASE RFWD3"/>
    <property type="match status" value="1"/>
</dbReference>
<dbReference type="GO" id="GO:0036297">
    <property type="term" value="P:interstrand cross-link repair"/>
    <property type="evidence" value="ECO:0007669"/>
    <property type="project" value="InterPro"/>
</dbReference>